<protein>
    <recommendedName>
        <fullName evidence="6">DUF4704 domain-containing protein</fullName>
    </recommendedName>
</protein>
<dbReference type="InterPro" id="IPR031570">
    <property type="entry name" value="NBEA/BDCP_DUF4704"/>
</dbReference>
<proteinExistence type="predicted"/>
<comment type="caution">
    <text evidence="4">The sequence shown here is derived from an EMBL/GenBank/DDBJ whole genome shotgun (WGS) entry which is preliminary data.</text>
</comment>
<dbReference type="InterPro" id="IPR056252">
    <property type="entry name" value="Alfy-like_Arm-like"/>
</dbReference>
<evidence type="ECO:0000259" key="3">
    <source>
        <dbReference type="Pfam" id="PF23295"/>
    </source>
</evidence>
<keyword evidence="5" id="KW-1185">Reference proteome</keyword>
<name>A0ABR3BBC3_PHYBL</name>
<accession>A0ABR3BBC3</accession>
<organism evidence="4 5">
    <name type="scientific">Phycomyces blakesleeanus</name>
    <dbReference type="NCBI Taxonomy" id="4837"/>
    <lineage>
        <taxon>Eukaryota</taxon>
        <taxon>Fungi</taxon>
        <taxon>Fungi incertae sedis</taxon>
        <taxon>Mucoromycota</taxon>
        <taxon>Mucoromycotina</taxon>
        <taxon>Mucoromycetes</taxon>
        <taxon>Mucorales</taxon>
        <taxon>Phycomycetaceae</taxon>
        <taxon>Phycomyces</taxon>
    </lineage>
</organism>
<evidence type="ECO:0008006" key="6">
    <source>
        <dbReference type="Google" id="ProtNLM"/>
    </source>
</evidence>
<evidence type="ECO:0000256" key="1">
    <source>
        <dbReference type="ARBA" id="ARBA00022574"/>
    </source>
</evidence>
<dbReference type="EMBL" id="JBCLYO010000002">
    <property type="protein sequence ID" value="KAL0092914.1"/>
    <property type="molecule type" value="Genomic_DNA"/>
</dbReference>
<dbReference type="Pfam" id="PF23295">
    <property type="entry name" value="Arm_4"/>
    <property type="match status" value="1"/>
</dbReference>
<sequence length="800" mass="90845">FSRMMEAIQAIPRNDLEFRLEVLKTIQRIFITHPSTRDIFRKVGGYVSLVSMIVSLEGAFSNPVAFSADGKEDGVLENIILVIQKVFVVLVESMRNHEVNKAYFANDVGYGALENALIMTGALDPEGIPHRILGMIMAFAVQDKRVLDLFVPPKSSGRASQIVTTRVYQKVEETLNDLSVSVVNPHITPSMLHLQKKISYDQELSTAVYVALLTLSKSSRRNQVKLNKCGLLLTALQLIFPRQDENDTNLAPFEKSLLTQIVKKLMIMGVSDEELRYIFQGFGSDTHLANLEDPSIAGLMELIIQGVTSSRWPNFIQFDMNTYGYASLEIPNLQNFPPNSSGYTWMAWVHVEQFDDTAELILFTVWDDKKLVFKIFLDPKTHKLRVMANNKQEAIFDSFDFQPGFCYHVSFVHSRSRLGPSFSTITLYTLEADVLSLYFHLGAQYRSLFQDGLRQFQTYEASTALFLNLRNISKTFSRREMTHNSLVSVMRGSISSPLAESKILFAFFSCNAISEGTRTGLISTGLSEATKKLITSDPEYQSMVLNAAFPKLEDAIFLHQKMGHLDGHPVLAYPFGLDEAIWKIGGCAVALKLIERSETSATLCKTTSILFEMIRYSWRNSEDMERSRGYEIFAYLLKQKRDLISPELLELLLVFVGKNSTSPEESVINNPFAYRYVILNFEIWKKTHLDVQRAHLAQFILFLYSSKRRQFNLKRLQKVHLVKKMLLSFRMNIYAKELIPYVVEALKAVMLSSWNTENIRAVATFLASTVSKGKFTTLDYVTKQTTNSVIFSCTLFCCAV</sequence>
<dbReference type="Proteomes" id="UP001448207">
    <property type="component" value="Unassembled WGS sequence"/>
</dbReference>
<dbReference type="SUPFAM" id="SSF49899">
    <property type="entry name" value="Concanavalin A-like lectins/glucanases"/>
    <property type="match status" value="1"/>
</dbReference>
<feature type="non-terminal residue" evidence="4">
    <location>
        <position position="1"/>
    </location>
</feature>
<dbReference type="PANTHER" id="PTHR46108:SF4">
    <property type="entry name" value="BLUE CHEESE"/>
    <property type="match status" value="1"/>
</dbReference>
<evidence type="ECO:0000313" key="4">
    <source>
        <dbReference type="EMBL" id="KAL0092914.1"/>
    </source>
</evidence>
<dbReference type="PANTHER" id="PTHR46108">
    <property type="entry name" value="BLUE CHEESE"/>
    <property type="match status" value="1"/>
</dbReference>
<feature type="domain" description="DUF4704" evidence="2">
    <location>
        <begin position="597"/>
        <end position="729"/>
    </location>
</feature>
<evidence type="ECO:0000259" key="2">
    <source>
        <dbReference type="Pfam" id="PF15787"/>
    </source>
</evidence>
<dbReference type="InterPro" id="IPR051944">
    <property type="entry name" value="BEACH_domain_protein"/>
</dbReference>
<dbReference type="Pfam" id="PF15787">
    <property type="entry name" value="DUF4704"/>
    <property type="match status" value="1"/>
</dbReference>
<evidence type="ECO:0000313" key="5">
    <source>
        <dbReference type="Proteomes" id="UP001448207"/>
    </source>
</evidence>
<reference evidence="4 5" key="1">
    <citation type="submission" date="2024-04" db="EMBL/GenBank/DDBJ databases">
        <title>Symmetric and asymmetric DNA N6-adenine methylation regulates different biological responses in Mucorales.</title>
        <authorList>
            <consortium name="Lawrence Berkeley National Laboratory"/>
            <person name="Lax C."/>
            <person name="Mondo S.J."/>
            <person name="Osorio-Concepcion M."/>
            <person name="Muszewska A."/>
            <person name="Corrochano-Luque M."/>
            <person name="Gutierrez G."/>
            <person name="Riley R."/>
            <person name="Lipzen A."/>
            <person name="Guo J."/>
            <person name="Hundley H."/>
            <person name="Amirebrahimi M."/>
            <person name="Ng V."/>
            <person name="Lorenzo-Gutierrez D."/>
            <person name="Binder U."/>
            <person name="Yang J."/>
            <person name="Song Y."/>
            <person name="Canovas D."/>
            <person name="Navarro E."/>
            <person name="Freitag M."/>
            <person name="Gabaldon T."/>
            <person name="Grigoriev I.V."/>
            <person name="Corrochano L.M."/>
            <person name="Nicolas F.E."/>
            <person name="Garre V."/>
        </authorList>
    </citation>
    <scope>NUCLEOTIDE SEQUENCE [LARGE SCALE GENOMIC DNA]</scope>
    <source>
        <strain evidence="4 5">L51</strain>
    </source>
</reference>
<gene>
    <name evidence="4" type="ORF">J3Q64DRAFT_1634350</name>
</gene>
<dbReference type="InterPro" id="IPR013320">
    <property type="entry name" value="ConA-like_dom_sf"/>
</dbReference>
<keyword evidence="1" id="KW-0853">WD repeat</keyword>
<feature type="domain" description="Alfy-like armadillo-like repeat" evidence="3">
    <location>
        <begin position="14"/>
        <end position="271"/>
    </location>
</feature>